<evidence type="ECO:0000256" key="6">
    <source>
        <dbReference type="ARBA" id="ARBA00023203"/>
    </source>
</evidence>
<evidence type="ECO:0000256" key="5">
    <source>
        <dbReference type="ARBA" id="ARBA00023175"/>
    </source>
</evidence>
<dbReference type="Gene3D" id="3.40.850.10">
    <property type="entry name" value="Kinesin motor domain"/>
    <property type="match status" value="1"/>
</dbReference>
<dbReference type="InterPro" id="IPR036028">
    <property type="entry name" value="SH3-like_dom_sf"/>
</dbReference>
<evidence type="ECO:0000313" key="16">
    <source>
        <dbReference type="Proteomes" id="UP001165082"/>
    </source>
</evidence>
<dbReference type="SUPFAM" id="SSF50044">
    <property type="entry name" value="SH3-domain"/>
    <property type="match status" value="1"/>
</dbReference>
<dbReference type="SUPFAM" id="SSF51045">
    <property type="entry name" value="WW domain"/>
    <property type="match status" value="1"/>
</dbReference>
<dbReference type="Pfam" id="PF00018">
    <property type="entry name" value="SH3_1"/>
    <property type="match status" value="1"/>
</dbReference>
<feature type="domain" description="SH3" evidence="10">
    <location>
        <begin position="1373"/>
        <end position="1430"/>
    </location>
</feature>
<dbReference type="Gene3D" id="1.20.58.530">
    <property type="match status" value="1"/>
</dbReference>
<evidence type="ECO:0000256" key="7">
    <source>
        <dbReference type="PROSITE-ProRule" id="PRU00192"/>
    </source>
</evidence>
<keyword evidence="3 8" id="KW-0067">ATP-binding</keyword>
<evidence type="ECO:0000259" key="14">
    <source>
        <dbReference type="PROSITE" id="PS51844"/>
    </source>
</evidence>
<dbReference type="InterPro" id="IPR027417">
    <property type="entry name" value="P-loop_NTPase"/>
</dbReference>
<dbReference type="GO" id="GO:0007015">
    <property type="term" value="P:actin filament organization"/>
    <property type="evidence" value="ECO:0007669"/>
    <property type="project" value="TreeGrafter"/>
</dbReference>
<dbReference type="InterPro" id="IPR000857">
    <property type="entry name" value="MyTH4_dom"/>
</dbReference>
<dbReference type="Gene3D" id="1.25.40.530">
    <property type="entry name" value="MyTH4 domain"/>
    <property type="match status" value="1"/>
</dbReference>
<dbReference type="GO" id="GO:0051015">
    <property type="term" value="F:actin filament binding"/>
    <property type="evidence" value="ECO:0007669"/>
    <property type="project" value="TreeGrafter"/>
</dbReference>
<keyword evidence="16" id="KW-1185">Reference proteome</keyword>
<feature type="compositionally biased region" description="Pro residues" evidence="9">
    <location>
        <begin position="1335"/>
        <end position="1349"/>
    </location>
</feature>
<feature type="domain" description="Myosin N-terminal SH3-like" evidence="14">
    <location>
        <begin position="158"/>
        <end position="208"/>
    </location>
</feature>
<comment type="similarity">
    <text evidence="8">Belongs to the TRAFAC class myosin-kinesin ATPase superfamily. Myosin family.</text>
</comment>
<dbReference type="SMART" id="SM00456">
    <property type="entry name" value="WW"/>
    <property type="match status" value="1"/>
</dbReference>
<accession>A0A9W6ZB22</accession>
<dbReference type="GO" id="GO:0005737">
    <property type="term" value="C:cytoplasm"/>
    <property type="evidence" value="ECO:0007669"/>
    <property type="project" value="TreeGrafter"/>
</dbReference>
<dbReference type="GO" id="GO:0005524">
    <property type="term" value="F:ATP binding"/>
    <property type="evidence" value="ECO:0007669"/>
    <property type="project" value="UniProtKB-UniRule"/>
</dbReference>
<dbReference type="EMBL" id="BRXZ01003266">
    <property type="protein sequence ID" value="GMH51177.1"/>
    <property type="molecule type" value="Genomic_DNA"/>
</dbReference>
<feature type="domain" description="Myosin motor" evidence="13">
    <location>
        <begin position="216"/>
        <end position="885"/>
    </location>
</feature>
<dbReference type="Pfam" id="PF02736">
    <property type="entry name" value="Myosin_N"/>
    <property type="match status" value="1"/>
</dbReference>
<dbReference type="Gene3D" id="2.30.30.40">
    <property type="entry name" value="SH3 Domains"/>
    <property type="match status" value="1"/>
</dbReference>
<evidence type="ECO:0000256" key="8">
    <source>
        <dbReference type="PROSITE-ProRule" id="PRU00782"/>
    </source>
</evidence>
<evidence type="ECO:0000256" key="3">
    <source>
        <dbReference type="ARBA" id="ARBA00022840"/>
    </source>
</evidence>
<dbReference type="PROSITE" id="PS50020">
    <property type="entry name" value="WW_DOMAIN_2"/>
    <property type="match status" value="1"/>
</dbReference>
<reference evidence="15" key="1">
    <citation type="submission" date="2022-07" db="EMBL/GenBank/DDBJ databases">
        <title>Genome analysis of Parmales, a sister group of diatoms, reveals the evolutionary specialization of diatoms from phago-mixotrophs to photoautotrophs.</title>
        <authorList>
            <person name="Ban H."/>
            <person name="Sato S."/>
            <person name="Yoshikawa S."/>
            <person name="Kazumasa Y."/>
            <person name="Nakamura Y."/>
            <person name="Ichinomiya M."/>
            <person name="Saitoh K."/>
            <person name="Sato N."/>
            <person name="Blanc-Mathieu R."/>
            <person name="Endo H."/>
            <person name="Kuwata A."/>
            <person name="Ogata H."/>
        </authorList>
    </citation>
    <scope>NUCLEOTIDE SEQUENCE</scope>
</reference>
<evidence type="ECO:0000259" key="11">
    <source>
        <dbReference type="PROSITE" id="PS50020"/>
    </source>
</evidence>
<keyword evidence="6 8" id="KW-0009">Actin-binding</keyword>
<sequence>MSDDEWFYVDDDSEQVGPTSIPSLRDLYKKKVIDDETFLWKEGQAEWLSLADLPQLKAKLKPPLPPRPSATNKAPPLPPRPAPPPAAKSASPASTPVQQKVIRKKSISSRSMARASAETNWVERSTVDGALYYFNPSTEAVAWDKPDVLKTREELETDSGEWVWASDEKDVWVPARVVGRSGTSVTLQLQSGQRRAVTPDAEKEPLWPLLLSSLRHIEDDLVMMDDLNQGLLMHAVKERYQNDEIYTWVGANHSVLVSVNPFKTLPIYTVSVMEEFSKPSPNNLPPPHTFAIAQSSYMKLKLARANQAILISGESGAGKTEATKQCLSFLAEVAGSENNVEQKILNANPVLEAFGNAKTLRNNNSSRFGRWMEIHFQERGSICGCRIENYLLEKARVSFQTEGERNYHIFYQICYSGVGEKFGVTKPSSFRYLSQSGCDTVRGIDDTADFNDVCLALSQLGFDEKEMDELFGLVCAVLHLGNITYSSDGDQGSRVESNNTSLKLAATHLSVSEDTLARVLCERSIEVRGEKNRILHRPTEAMEAADSLAKAVYNNIFDWLVTKINSSVEGQKGLFIGVLDIFGFEIFKKNSFEQLCINFTNEKLQQHFNTNTFKEEESVYVSEGIEFTKVPFIDNQPVLDLIEKKPVGLLVLLDEEIRLPKGSDSKWLEKCDKNHNSHDCWLSDKAARMHMDKSSFTVRHYAGDVEYDSSGFYDKNKDALFRDLYDMMTSSGNKVACALFPPKDKNPRRIVSISGQFRSQLVELMKIVNETEPHYIRCVKPNDAKKPNQFNTMMSLEQMTYAGVFEAVKIRKSGYPFRLSHRAFVARYRCLTKGRTQLEVGGGNDRETAKKIMGCLPQDFSKVQIGNSMVLYRAEEHRILELLRNLALELIIPVAQRGSRRGLGRKFMRKLRESKKILKEAYDLGNNAASLDCAIKKTNDLLGPMRTLFVFEPEELRLCKELRFKLQERVDLVVIMKGLVDKEPTSVYQELGCAIVRANKIKDIPGTPEDMALEDKCRTMLKSCAGPRLDPLAEDALWLLKKEAMIDVLAQADEIGYSTPDVEDIRAKLALNEEAFVKLQLKKANELNDPDRVINREIRLKELYLDAYGQMFTLDKFSLLRDPDEWASMKMFGFAFKKDQIAAGFLYHTIAPIHASLTMLDSPLNKEAVKMFKNIMGYMGDRKFPYPDTLAQEVIARGLAEEGLRAELYVQVMKQLCDNPSFASETRGWELMSLLLSVFPPPPSVENVLSMFLREHCEEDKRQKYTQSLHMIIYGGARRKAMSMSEIPHTVANFFNKPITERYQAEDFVGVQARFGGPANTAEESGGVQKTAAKPAPPPKAAKPTPPPKTSGGSTRESAKPARPPPPPPPPTTSDPTATALFDYLPGQDGMLNLAKNDVVLVLNKEDSEWMLVQKGGVEGWVPTTYMKLN</sequence>
<feature type="region of interest" description="Actin-binding" evidence="8">
    <location>
        <begin position="761"/>
        <end position="783"/>
    </location>
</feature>
<organism evidence="15 16">
    <name type="scientific">Triparma retinervis</name>
    <dbReference type="NCBI Taxonomy" id="2557542"/>
    <lineage>
        <taxon>Eukaryota</taxon>
        <taxon>Sar</taxon>
        <taxon>Stramenopiles</taxon>
        <taxon>Ochrophyta</taxon>
        <taxon>Bolidophyceae</taxon>
        <taxon>Parmales</taxon>
        <taxon>Triparmaceae</taxon>
        <taxon>Triparma</taxon>
    </lineage>
</organism>
<dbReference type="PROSITE" id="PS51456">
    <property type="entry name" value="MYOSIN_MOTOR"/>
    <property type="match status" value="1"/>
</dbReference>
<feature type="compositionally biased region" description="Pro residues" evidence="9">
    <location>
        <begin position="1362"/>
        <end position="1373"/>
    </location>
</feature>
<dbReference type="InterPro" id="IPR036020">
    <property type="entry name" value="WW_dom_sf"/>
</dbReference>
<evidence type="ECO:0000256" key="2">
    <source>
        <dbReference type="ARBA" id="ARBA00022741"/>
    </source>
</evidence>
<dbReference type="Pfam" id="PF14237">
    <property type="entry name" value="GYF_2"/>
    <property type="match status" value="1"/>
</dbReference>
<protein>
    <submittedName>
        <fullName evidence="15">Uncharacterized protein</fullName>
    </submittedName>
</protein>
<dbReference type="SMART" id="SM00242">
    <property type="entry name" value="MYSc"/>
    <property type="match status" value="1"/>
</dbReference>
<dbReference type="InterPro" id="IPR036961">
    <property type="entry name" value="Kinesin_motor_dom_sf"/>
</dbReference>
<dbReference type="Gene3D" id="2.20.70.10">
    <property type="match status" value="1"/>
</dbReference>
<dbReference type="Pfam" id="PF00063">
    <property type="entry name" value="Myosin_head"/>
    <property type="match status" value="1"/>
</dbReference>
<dbReference type="PANTHER" id="PTHR13140">
    <property type="entry name" value="MYOSIN"/>
    <property type="match status" value="1"/>
</dbReference>
<dbReference type="SMART" id="SM00326">
    <property type="entry name" value="SH3"/>
    <property type="match status" value="1"/>
</dbReference>
<dbReference type="PROSITE" id="PS51844">
    <property type="entry name" value="SH3_LIKE"/>
    <property type="match status" value="1"/>
</dbReference>
<dbReference type="InterPro" id="IPR038185">
    <property type="entry name" value="MyTH4_dom_sf"/>
</dbReference>
<dbReference type="InterPro" id="IPR001609">
    <property type="entry name" value="Myosin_head_motor_dom-like"/>
</dbReference>
<dbReference type="Gene3D" id="1.10.10.820">
    <property type="match status" value="1"/>
</dbReference>
<evidence type="ECO:0000256" key="9">
    <source>
        <dbReference type="SAM" id="MobiDB-lite"/>
    </source>
</evidence>
<dbReference type="GO" id="GO:0000146">
    <property type="term" value="F:microfilament motor activity"/>
    <property type="evidence" value="ECO:0007669"/>
    <property type="project" value="TreeGrafter"/>
</dbReference>
<gene>
    <name evidence="15" type="ORF">TrRE_jg11890</name>
</gene>
<feature type="compositionally biased region" description="Low complexity" evidence="9">
    <location>
        <begin position="87"/>
        <end position="96"/>
    </location>
</feature>
<feature type="binding site" evidence="8">
    <location>
        <begin position="313"/>
        <end position="320"/>
    </location>
    <ligand>
        <name>ATP</name>
        <dbReference type="ChEBI" id="CHEBI:30616"/>
    </ligand>
</feature>
<evidence type="ECO:0000256" key="1">
    <source>
        <dbReference type="ARBA" id="ARBA00022443"/>
    </source>
</evidence>
<feature type="domain" description="WW" evidence="11">
    <location>
        <begin position="115"/>
        <end position="148"/>
    </location>
</feature>
<evidence type="ECO:0000259" key="13">
    <source>
        <dbReference type="PROSITE" id="PS51456"/>
    </source>
</evidence>
<keyword evidence="1 7" id="KW-0728">SH3 domain</keyword>
<dbReference type="PROSITE" id="PS50002">
    <property type="entry name" value="SH3"/>
    <property type="match status" value="1"/>
</dbReference>
<proteinExistence type="inferred from homology"/>
<dbReference type="PROSITE" id="PS51016">
    <property type="entry name" value="MYTH4"/>
    <property type="match status" value="1"/>
</dbReference>
<feature type="compositionally biased region" description="Pro residues" evidence="9">
    <location>
        <begin position="75"/>
        <end position="86"/>
    </location>
</feature>
<evidence type="ECO:0000256" key="4">
    <source>
        <dbReference type="ARBA" id="ARBA00023123"/>
    </source>
</evidence>
<feature type="domain" description="MyTH4" evidence="12">
    <location>
        <begin position="1148"/>
        <end position="1291"/>
    </location>
</feature>
<dbReference type="PRINTS" id="PR00193">
    <property type="entry name" value="MYOSINHEAVY"/>
</dbReference>
<keyword evidence="5 8" id="KW-0505">Motor protein</keyword>
<evidence type="ECO:0000313" key="15">
    <source>
        <dbReference type="EMBL" id="GMH51177.1"/>
    </source>
</evidence>
<feature type="compositionally biased region" description="Low complexity" evidence="9">
    <location>
        <begin position="108"/>
        <end position="117"/>
    </location>
</feature>
<evidence type="ECO:0000259" key="12">
    <source>
        <dbReference type="PROSITE" id="PS51016"/>
    </source>
</evidence>
<dbReference type="Proteomes" id="UP001165082">
    <property type="component" value="Unassembled WGS sequence"/>
</dbReference>
<dbReference type="Pfam" id="PF00784">
    <property type="entry name" value="MyTH4"/>
    <property type="match status" value="1"/>
</dbReference>
<dbReference type="InterPro" id="IPR004009">
    <property type="entry name" value="SH3_Myosin"/>
</dbReference>
<dbReference type="GO" id="GO:0016020">
    <property type="term" value="C:membrane"/>
    <property type="evidence" value="ECO:0007669"/>
    <property type="project" value="TreeGrafter"/>
</dbReference>
<dbReference type="PANTHER" id="PTHR13140:SF706">
    <property type="entry name" value="DILUTE CLASS UNCONVENTIONAL MYOSIN, ISOFORM C"/>
    <property type="match status" value="1"/>
</dbReference>
<keyword evidence="2 8" id="KW-0547">Nucleotide-binding</keyword>
<dbReference type="CDD" id="cd00201">
    <property type="entry name" value="WW"/>
    <property type="match status" value="1"/>
</dbReference>
<dbReference type="Gene3D" id="1.20.120.720">
    <property type="entry name" value="Myosin VI head, motor domain, U50 subdomain"/>
    <property type="match status" value="1"/>
</dbReference>
<dbReference type="CDD" id="cd00174">
    <property type="entry name" value="SH3"/>
    <property type="match status" value="1"/>
</dbReference>
<name>A0A9W6ZB22_9STRA</name>
<feature type="region of interest" description="Disordered" evidence="9">
    <location>
        <begin position="1316"/>
        <end position="1379"/>
    </location>
</feature>
<dbReference type="SUPFAM" id="SSF52540">
    <property type="entry name" value="P-loop containing nucleoside triphosphate hydrolases"/>
    <property type="match status" value="1"/>
</dbReference>
<feature type="region of interest" description="Disordered" evidence="9">
    <location>
        <begin position="58"/>
        <end position="119"/>
    </location>
</feature>
<dbReference type="FunFam" id="1.10.10.820:FF:000001">
    <property type="entry name" value="Myosin heavy chain"/>
    <property type="match status" value="1"/>
</dbReference>
<evidence type="ECO:0000259" key="10">
    <source>
        <dbReference type="PROSITE" id="PS50002"/>
    </source>
</evidence>
<dbReference type="OrthoDB" id="6108017at2759"/>
<dbReference type="InterPro" id="IPR001452">
    <property type="entry name" value="SH3_domain"/>
</dbReference>
<dbReference type="InterPro" id="IPR025640">
    <property type="entry name" value="GYF_2"/>
</dbReference>
<comment type="caution">
    <text evidence="15">The sequence shown here is derived from an EMBL/GenBank/DDBJ whole genome shotgun (WGS) entry which is preliminary data.</text>
</comment>
<dbReference type="InterPro" id="IPR001202">
    <property type="entry name" value="WW_dom"/>
</dbReference>
<dbReference type="SMART" id="SM00139">
    <property type="entry name" value="MyTH4"/>
    <property type="match status" value="1"/>
</dbReference>
<feature type="region of interest" description="Disordered" evidence="9">
    <location>
        <begin position="1"/>
        <end position="20"/>
    </location>
</feature>
<feature type="compositionally biased region" description="Acidic residues" evidence="9">
    <location>
        <begin position="1"/>
        <end position="14"/>
    </location>
</feature>
<dbReference type="Gene3D" id="1.20.5.4820">
    <property type="match status" value="1"/>
</dbReference>
<dbReference type="GO" id="GO:0016459">
    <property type="term" value="C:myosin complex"/>
    <property type="evidence" value="ECO:0007669"/>
    <property type="project" value="UniProtKB-KW"/>
</dbReference>
<keyword evidence="4 8" id="KW-0518">Myosin</keyword>